<dbReference type="InterPro" id="IPR036691">
    <property type="entry name" value="Endo/exonu/phosph_ase_sf"/>
</dbReference>
<dbReference type="GO" id="GO:0000175">
    <property type="term" value="F:3'-5'-RNA exonuclease activity"/>
    <property type="evidence" value="ECO:0007669"/>
    <property type="project" value="TreeGrafter"/>
</dbReference>
<evidence type="ECO:0000256" key="1">
    <source>
        <dbReference type="SAM" id="Phobius"/>
    </source>
</evidence>
<feature type="transmembrane region" description="Helical" evidence="1">
    <location>
        <begin position="29"/>
        <end position="49"/>
    </location>
</feature>
<dbReference type="Proteomes" id="UP001165120">
    <property type="component" value="Unassembled WGS sequence"/>
</dbReference>
<organism evidence="2 3">
    <name type="scientific">Candida boidinii</name>
    <name type="common">Yeast</name>
    <dbReference type="NCBI Taxonomy" id="5477"/>
    <lineage>
        <taxon>Eukaryota</taxon>
        <taxon>Fungi</taxon>
        <taxon>Dikarya</taxon>
        <taxon>Ascomycota</taxon>
        <taxon>Saccharomycotina</taxon>
        <taxon>Pichiomycetes</taxon>
        <taxon>Pichiales</taxon>
        <taxon>Pichiaceae</taxon>
        <taxon>Ogataea</taxon>
        <taxon>Ogataea/Candida clade</taxon>
    </lineage>
</organism>
<keyword evidence="1" id="KW-0472">Membrane</keyword>
<sequence>MNFEAKIIALENDSSKNANRSTRSPFKNYICELVLILILILFLCVISGLSCIGSNSMDFSFKNKYYHYSNDRGNNTNDKSVVENSVPLNLKIQSWNLRYDSLSDGKSIEESILEMNETIPNDDEIEYYSEYEEVSWSIRRFGIANSVKMNNIDFFTVNEALVRQVTDLEVLLDMNWIGVGRDDGGEKGEFQAIFYNEDKFKLLHNSTFWLSTAPFIPSKFHDAGSIRSTTVATFKDLESGKKFTVLNTHLDDQSDDQRKLGAALLKYRASYELQQPGISAVLLLGDFNSQSSGKSSAAYNIAIGNLKYDLSDQEIDVDFLKKYNSTMNGNFVFNDILKLSSVDKRMGNHATFTGFEKDKSSFQRIDFQFIGGFKDVGENNENTDSNSSIDKFVTVDSFYVGENWYDDSYYLSDHRPVVSELTFK</sequence>
<name>A0A9W6T2F8_CANBO</name>
<accession>A0A9W6T2F8</accession>
<keyword evidence="3" id="KW-1185">Reference proteome</keyword>
<gene>
    <name evidence="2" type="ORF">Cboi02_000265100</name>
</gene>
<dbReference type="PANTHER" id="PTHR12121:SF36">
    <property type="entry name" value="ENDONUCLEASE_EXONUCLEASE_PHOSPHATASE DOMAIN-CONTAINING PROTEIN"/>
    <property type="match status" value="1"/>
</dbReference>
<reference evidence="2" key="1">
    <citation type="submission" date="2023-04" db="EMBL/GenBank/DDBJ databases">
        <title>Candida boidinii NBRC 10035.</title>
        <authorList>
            <person name="Ichikawa N."/>
            <person name="Sato H."/>
            <person name="Tonouchi N."/>
        </authorList>
    </citation>
    <scope>NUCLEOTIDE SEQUENCE</scope>
    <source>
        <strain evidence="2">NBRC 10035</strain>
    </source>
</reference>
<proteinExistence type="predicted"/>
<keyword evidence="1" id="KW-0812">Transmembrane</keyword>
<dbReference type="Gene3D" id="3.60.10.10">
    <property type="entry name" value="Endonuclease/exonuclease/phosphatase"/>
    <property type="match status" value="1"/>
</dbReference>
<evidence type="ECO:0000313" key="2">
    <source>
        <dbReference type="EMBL" id="GME69941.1"/>
    </source>
</evidence>
<dbReference type="EMBL" id="BSXN01000817">
    <property type="protein sequence ID" value="GME69941.1"/>
    <property type="molecule type" value="Genomic_DNA"/>
</dbReference>
<dbReference type="SUPFAM" id="SSF56219">
    <property type="entry name" value="DNase I-like"/>
    <property type="match status" value="1"/>
</dbReference>
<protein>
    <submittedName>
        <fullName evidence="2">Unnamed protein product</fullName>
    </submittedName>
</protein>
<dbReference type="AlphaFoldDB" id="A0A9W6T2F8"/>
<dbReference type="PANTHER" id="PTHR12121">
    <property type="entry name" value="CARBON CATABOLITE REPRESSOR PROTEIN 4"/>
    <property type="match status" value="1"/>
</dbReference>
<evidence type="ECO:0000313" key="3">
    <source>
        <dbReference type="Proteomes" id="UP001165120"/>
    </source>
</evidence>
<keyword evidence="1" id="KW-1133">Transmembrane helix</keyword>
<dbReference type="InterPro" id="IPR050410">
    <property type="entry name" value="CCR4/nocturin_mRNA_transcr"/>
</dbReference>
<comment type="caution">
    <text evidence="2">The sequence shown here is derived from an EMBL/GenBank/DDBJ whole genome shotgun (WGS) entry which is preliminary data.</text>
</comment>